<gene>
    <name evidence="2" type="ORF">DBV05_g7790</name>
</gene>
<evidence type="ECO:0000256" key="1">
    <source>
        <dbReference type="ARBA" id="ARBA00022729"/>
    </source>
</evidence>
<dbReference type="PANTHER" id="PTHR30006">
    <property type="entry name" value="THIAMINE-BINDING PERIPLASMIC PROTEIN-RELATED"/>
    <property type="match status" value="1"/>
</dbReference>
<dbReference type="SUPFAM" id="SSF53850">
    <property type="entry name" value="Periplasmic binding protein-like II"/>
    <property type="match status" value="1"/>
</dbReference>
<dbReference type="AlphaFoldDB" id="A0A5N5D7E8"/>
<dbReference type="Proteomes" id="UP000325902">
    <property type="component" value="Unassembled WGS sequence"/>
</dbReference>
<dbReference type="OrthoDB" id="124329at2759"/>
<evidence type="ECO:0008006" key="4">
    <source>
        <dbReference type="Google" id="ProtNLM"/>
    </source>
</evidence>
<dbReference type="PANTHER" id="PTHR30006:SF2">
    <property type="entry name" value="ABC TRANSPORTER SUBSTRATE-BINDING PROTEIN"/>
    <property type="match status" value="1"/>
</dbReference>
<proteinExistence type="predicted"/>
<dbReference type="Gene3D" id="3.40.190.10">
    <property type="entry name" value="Periplasmic binding protein-like II"/>
    <property type="match status" value="2"/>
</dbReference>
<sequence length="172" mass="18703">DAVLYAFDLVLRQQGLAWFDALLAQNPRWVRGSATPATLIGNSNGTYTASFTTALGLSPPAPYNISFPETSGAFVTWPQTGAILRDAPHPESAKLLHSFILSKENQEASGSWSVRKDVEAPAGYPDALEMPGTNPTEFGKWMADRAAVERLRFFFEDKIGTAQGLSPLEDDL</sequence>
<reference evidence="2 3" key="1">
    <citation type="journal article" date="2019" name="Sci. Rep.">
        <title>A multi-omics analysis of the grapevine pathogen Lasiodiplodia theobromae reveals that temperature affects the expression of virulence- and pathogenicity-related genes.</title>
        <authorList>
            <person name="Felix C."/>
            <person name="Meneses R."/>
            <person name="Goncalves M.F.M."/>
            <person name="Tilleman L."/>
            <person name="Duarte A.S."/>
            <person name="Jorrin-Novo J.V."/>
            <person name="Van de Peer Y."/>
            <person name="Deforce D."/>
            <person name="Van Nieuwerburgh F."/>
            <person name="Esteves A.C."/>
            <person name="Alves A."/>
        </authorList>
    </citation>
    <scope>NUCLEOTIDE SEQUENCE [LARGE SCALE GENOMIC DNA]</scope>
    <source>
        <strain evidence="2 3">LA-SOL3</strain>
    </source>
</reference>
<evidence type="ECO:0000313" key="3">
    <source>
        <dbReference type="Proteomes" id="UP000325902"/>
    </source>
</evidence>
<accession>A0A5N5D7E8</accession>
<organism evidence="2 3">
    <name type="scientific">Lasiodiplodia theobromae</name>
    <dbReference type="NCBI Taxonomy" id="45133"/>
    <lineage>
        <taxon>Eukaryota</taxon>
        <taxon>Fungi</taxon>
        <taxon>Dikarya</taxon>
        <taxon>Ascomycota</taxon>
        <taxon>Pezizomycotina</taxon>
        <taxon>Dothideomycetes</taxon>
        <taxon>Dothideomycetes incertae sedis</taxon>
        <taxon>Botryosphaeriales</taxon>
        <taxon>Botryosphaeriaceae</taxon>
        <taxon>Lasiodiplodia</taxon>
    </lineage>
</organism>
<dbReference type="EMBL" id="VCHE01000057">
    <property type="protein sequence ID" value="KAB2573505.1"/>
    <property type="molecule type" value="Genomic_DNA"/>
</dbReference>
<feature type="non-terminal residue" evidence="2">
    <location>
        <position position="1"/>
    </location>
</feature>
<name>A0A5N5D7E8_9PEZI</name>
<keyword evidence="1" id="KW-0732">Signal</keyword>
<keyword evidence="3" id="KW-1185">Reference proteome</keyword>
<protein>
    <recommendedName>
        <fullName evidence="4">ABC transporter substrate-binding protein</fullName>
    </recommendedName>
</protein>
<comment type="caution">
    <text evidence="2">The sequence shown here is derived from an EMBL/GenBank/DDBJ whole genome shotgun (WGS) entry which is preliminary data.</text>
</comment>
<evidence type="ECO:0000313" key="2">
    <source>
        <dbReference type="EMBL" id="KAB2573505.1"/>
    </source>
</evidence>